<accession>A0A2G8RFX3</accession>
<gene>
    <name evidence="2" type="ORF">P775_08175</name>
</gene>
<dbReference type="OrthoDB" id="7871801at2"/>
<proteinExistence type="predicted"/>
<dbReference type="AlphaFoldDB" id="A0A2G8RFX3"/>
<protein>
    <submittedName>
        <fullName evidence="2">Uncharacterized protein</fullName>
    </submittedName>
</protein>
<keyword evidence="3" id="KW-1185">Reference proteome</keyword>
<dbReference type="RefSeq" id="WP_099910445.1">
    <property type="nucleotide sequence ID" value="NZ_AWWI01000060.1"/>
</dbReference>
<sequence>MTETGPEISPERPRSPLFLQRQSYRRRRLIDAARFLPVLGLLLWAVPLLWPTGEQEPVHSSGALIYIFGIWALLVLAAFVLSLRLKVGGTEPGGGG</sequence>
<dbReference type="EMBL" id="AWWI01000060">
    <property type="protein sequence ID" value="PIL20496.1"/>
    <property type="molecule type" value="Genomic_DNA"/>
</dbReference>
<name>A0A2G8RFX3_9RHOB</name>
<evidence type="ECO:0000313" key="2">
    <source>
        <dbReference type="EMBL" id="PIL20496.1"/>
    </source>
</evidence>
<keyword evidence="1" id="KW-0812">Transmembrane</keyword>
<evidence type="ECO:0000256" key="1">
    <source>
        <dbReference type="SAM" id="Phobius"/>
    </source>
</evidence>
<keyword evidence="1" id="KW-0472">Membrane</keyword>
<comment type="caution">
    <text evidence="2">The sequence shown here is derived from an EMBL/GenBank/DDBJ whole genome shotgun (WGS) entry which is preliminary data.</text>
</comment>
<reference evidence="2 3" key="1">
    <citation type="submission" date="2013-09" db="EMBL/GenBank/DDBJ databases">
        <title>Genome sequencing of Phaeobacter antarcticus sp. nov. SM1211.</title>
        <authorList>
            <person name="Zhang X.-Y."/>
            <person name="Liu C."/>
            <person name="Chen X.-L."/>
            <person name="Xie B.-B."/>
            <person name="Qin Q.-L."/>
            <person name="Rong J.-C."/>
            <person name="Zhang Y.-Z."/>
        </authorList>
    </citation>
    <scope>NUCLEOTIDE SEQUENCE [LARGE SCALE GENOMIC DNA]</scope>
    <source>
        <strain evidence="2 3">SM1211</strain>
    </source>
</reference>
<keyword evidence="1" id="KW-1133">Transmembrane helix</keyword>
<organism evidence="2 3">
    <name type="scientific">Puniceibacterium antarcticum</name>
    <dbReference type="NCBI Taxonomy" id="1206336"/>
    <lineage>
        <taxon>Bacteria</taxon>
        <taxon>Pseudomonadati</taxon>
        <taxon>Pseudomonadota</taxon>
        <taxon>Alphaproteobacteria</taxon>
        <taxon>Rhodobacterales</taxon>
        <taxon>Paracoccaceae</taxon>
        <taxon>Puniceibacterium</taxon>
    </lineage>
</organism>
<feature type="transmembrane region" description="Helical" evidence="1">
    <location>
        <begin position="63"/>
        <end position="83"/>
    </location>
</feature>
<feature type="transmembrane region" description="Helical" evidence="1">
    <location>
        <begin position="32"/>
        <end position="51"/>
    </location>
</feature>
<evidence type="ECO:0000313" key="3">
    <source>
        <dbReference type="Proteomes" id="UP000231259"/>
    </source>
</evidence>
<dbReference type="Proteomes" id="UP000231259">
    <property type="component" value="Unassembled WGS sequence"/>
</dbReference>